<evidence type="ECO:0000313" key="3">
    <source>
        <dbReference type="EMBL" id="OAH26734.1"/>
    </source>
</evidence>
<dbReference type="AlphaFoldDB" id="A0A177IDC1"/>
<feature type="compositionally biased region" description="Polar residues" evidence="1">
    <location>
        <begin position="1"/>
        <end position="25"/>
    </location>
</feature>
<feature type="transmembrane region" description="Helical" evidence="2">
    <location>
        <begin position="62"/>
        <end position="87"/>
    </location>
</feature>
<accession>A0A177IDC1</accession>
<keyword evidence="2" id="KW-1133">Transmembrane helix</keyword>
<dbReference type="Proteomes" id="UP000076947">
    <property type="component" value="Unassembled WGS sequence"/>
</dbReference>
<feature type="compositionally biased region" description="Basic and acidic residues" evidence="1">
    <location>
        <begin position="225"/>
        <end position="249"/>
    </location>
</feature>
<proteinExistence type="predicted"/>
<feature type="region of interest" description="Disordered" evidence="1">
    <location>
        <begin position="225"/>
        <end position="304"/>
    </location>
</feature>
<dbReference type="OrthoDB" id="4427569at2"/>
<evidence type="ECO:0000256" key="2">
    <source>
        <dbReference type="SAM" id="Phobius"/>
    </source>
</evidence>
<feature type="transmembrane region" description="Helical" evidence="2">
    <location>
        <begin position="182"/>
        <end position="205"/>
    </location>
</feature>
<keyword evidence="4" id="KW-1185">Reference proteome</keyword>
<dbReference type="EMBL" id="LSTQ01000023">
    <property type="protein sequence ID" value="OAH26734.1"/>
    <property type="molecule type" value="Genomic_DNA"/>
</dbReference>
<dbReference type="STRING" id="1705.CA21670_01310"/>
<evidence type="ECO:0000256" key="1">
    <source>
        <dbReference type="SAM" id="MobiDB-lite"/>
    </source>
</evidence>
<keyword evidence="2" id="KW-0812">Transmembrane</keyword>
<feature type="transmembrane region" description="Helical" evidence="2">
    <location>
        <begin position="152"/>
        <end position="170"/>
    </location>
</feature>
<name>A0A177IDC1_9CORY</name>
<feature type="transmembrane region" description="Helical" evidence="2">
    <location>
        <begin position="115"/>
        <end position="140"/>
    </location>
</feature>
<evidence type="ECO:0000313" key="4">
    <source>
        <dbReference type="Proteomes" id="UP000076947"/>
    </source>
</evidence>
<feature type="region of interest" description="Disordered" evidence="1">
    <location>
        <begin position="1"/>
        <end position="55"/>
    </location>
</feature>
<organism evidence="3 4">
    <name type="scientific">Corynebacterium stationis</name>
    <dbReference type="NCBI Taxonomy" id="1705"/>
    <lineage>
        <taxon>Bacteria</taxon>
        <taxon>Bacillati</taxon>
        <taxon>Actinomycetota</taxon>
        <taxon>Actinomycetes</taxon>
        <taxon>Mycobacteriales</taxon>
        <taxon>Corynebacteriaceae</taxon>
        <taxon>Corynebacterium</taxon>
    </lineage>
</organism>
<comment type="caution">
    <text evidence="3">The sequence shown here is derived from an EMBL/GenBank/DDBJ whole genome shotgun (WGS) entry which is preliminary data.</text>
</comment>
<reference evidence="4" key="1">
    <citation type="submission" date="2016-02" db="EMBL/GenBank/DDBJ databases">
        <authorList>
            <person name="Kaur G."/>
            <person name="Nair G.R."/>
            <person name="Mayilraj S."/>
        </authorList>
    </citation>
    <scope>NUCLEOTIDE SEQUENCE [LARGE SCALE GENOMIC DNA]</scope>
    <source>
        <strain evidence="4">GA-15</strain>
    </source>
</reference>
<sequence length="304" mass="33346">MTAQQRFAASQDLNPGSPETSSETGGNPGEGDTHGSGNQPAPTPPAKDGKPADAKRPESAQLLINVMGGALILEFIHQVFSFILAVLNFDVLKATAKRTVGEESDFSDTLINLTAWGSLAMTTLISLVIIAVLASMVWLFNKQSKHAGTARRMLFIFSLYFTFRLFLVFMTRPATGTDSPDWLYVIDGSLQILVGVAAVLVIVFANRSETLEYTGEMEKLRQLEQEQKKLQEQRAREAREKLNNADKSGKSGKSGKSSKNSPKVHDEADYGTFKGMIGRWFKGGKNDKNDKNDKPDNNSHDDKS</sequence>
<feature type="compositionally biased region" description="Basic and acidic residues" evidence="1">
    <location>
        <begin position="284"/>
        <end position="304"/>
    </location>
</feature>
<protein>
    <submittedName>
        <fullName evidence="3">Uncharacterized protein</fullName>
    </submittedName>
</protein>
<keyword evidence="2" id="KW-0472">Membrane</keyword>
<gene>
    <name evidence="3" type="ORF">AYJ05_03840</name>
</gene>